<proteinExistence type="predicted"/>
<comment type="caution">
    <text evidence="1">The sequence shown here is derived from an EMBL/GenBank/DDBJ whole genome shotgun (WGS) entry which is preliminary data.</text>
</comment>
<accession>A0ABR4ZZQ1</accession>
<dbReference type="EMBL" id="JXAL01000033">
    <property type="protein sequence ID" value="KIL34294.1"/>
    <property type="molecule type" value="Genomic_DNA"/>
</dbReference>
<reference evidence="1 2" key="1">
    <citation type="submission" date="2014-12" db="EMBL/GenBank/DDBJ databases">
        <title>Draft genome sequence of Cohnella kolymensis strain B-2846.</title>
        <authorList>
            <person name="Karlyshev A.V."/>
            <person name="Kudryashova E.B."/>
        </authorList>
    </citation>
    <scope>NUCLEOTIDE SEQUENCE [LARGE SCALE GENOMIC DNA]</scope>
    <source>
        <strain evidence="1 2">VKM B-2846</strain>
    </source>
</reference>
<dbReference type="Proteomes" id="UP000054526">
    <property type="component" value="Unassembled WGS sequence"/>
</dbReference>
<keyword evidence="2" id="KW-1185">Reference proteome</keyword>
<evidence type="ECO:0000313" key="2">
    <source>
        <dbReference type="Proteomes" id="UP000054526"/>
    </source>
</evidence>
<organism evidence="1 2">
    <name type="scientific">Cohnella kolymensis</name>
    <dbReference type="NCBI Taxonomy" id="1590652"/>
    <lineage>
        <taxon>Bacteria</taxon>
        <taxon>Bacillati</taxon>
        <taxon>Bacillota</taxon>
        <taxon>Bacilli</taxon>
        <taxon>Bacillales</taxon>
        <taxon>Paenibacillaceae</taxon>
        <taxon>Cohnella</taxon>
    </lineage>
</organism>
<dbReference type="RefSeq" id="WP_041067163.1">
    <property type="nucleotide sequence ID" value="NZ_JXAL01000033.1"/>
</dbReference>
<evidence type="ECO:0000313" key="1">
    <source>
        <dbReference type="EMBL" id="KIL34294.1"/>
    </source>
</evidence>
<gene>
    <name evidence="1" type="ORF">SD71_19765</name>
</gene>
<sequence>MALVQMYMGQSNGYLPEILVESARKLIDQERGDEAKDVIAFLTEAFGSNPEVKKQAEELSALIKK</sequence>
<protein>
    <submittedName>
        <fullName evidence="1">Uncharacterized protein</fullName>
    </submittedName>
</protein>
<name>A0ABR4ZZQ1_9BACL</name>